<gene>
    <name evidence="2" type="ORF">QJ036_02245</name>
</gene>
<feature type="transmembrane region" description="Helical" evidence="1">
    <location>
        <begin position="20"/>
        <end position="39"/>
    </location>
</feature>
<keyword evidence="3" id="KW-1185">Reference proteome</keyword>
<keyword evidence="1" id="KW-1133">Transmembrane helix</keyword>
<protein>
    <submittedName>
        <fullName evidence="2">DUF4956 domain-containing protein</fullName>
    </submittedName>
</protein>
<accession>A0AAP4EZ13</accession>
<dbReference type="Proteomes" id="UP001300383">
    <property type="component" value="Unassembled WGS sequence"/>
</dbReference>
<name>A0AAP4EZ13_9FIRM</name>
<reference evidence="2 3" key="1">
    <citation type="submission" date="2023-05" db="EMBL/GenBank/DDBJ databases">
        <title>[ruminococcus] sp. nov., isolated from a pig farm feces dump.</title>
        <authorList>
            <person name="Chang Y.-H."/>
        </authorList>
    </citation>
    <scope>NUCLEOTIDE SEQUENCE [LARGE SCALE GENOMIC DNA]</scope>
    <source>
        <strain evidence="2 3">YH-rum2234</strain>
    </source>
</reference>
<proteinExistence type="predicted"/>
<dbReference type="EMBL" id="JASGBQ010000002">
    <property type="protein sequence ID" value="MDI9241300.1"/>
    <property type="molecule type" value="Genomic_DNA"/>
</dbReference>
<dbReference type="Pfam" id="PF16316">
    <property type="entry name" value="DUF4956"/>
    <property type="match status" value="1"/>
</dbReference>
<evidence type="ECO:0000313" key="2">
    <source>
        <dbReference type="EMBL" id="MDI9241300.1"/>
    </source>
</evidence>
<keyword evidence="1" id="KW-0812">Transmembrane</keyword>
<dbReference type="InterPro" id="IPR032531">
    <property type="entry name" value="DUF4956"/>
</dbReference>
<feature type="transmembrane region" description="Helical" evidence="1">
    <location>
        <begin position="51"/>
        <end position="78"/>
    </location>
</feature>
<dbReference type="RefSeq" id="WP_283229810.1">
    <property type="nucleotide sequence ID" value="NZ_JASGBQ010000002.1"/>
</dbReference>
<organism evidence="2 3">
    <name type="scientific">Fusibacillus kribbianus</name>
    <dbReference type="NCBI Taxonomy" id="3044208"/>
    <lineage>
        <taxon>Bacteria</taxon>
        <taxon>Bacillati</taxon>
        <taxon>Bacillota</taxon>
        <taxon>Clostridia</taxon>
        <taxon>Lachnospirales</taxon>
        <taxon>Lachnospiraceae</taxon>
        <taxon>Fusibacillus</taxon>
    </lineage>
</organism>
<sequence length="228" mass="25127">MNYIFSSVAGDSLTLSSTLAILGCALLTGLFISCVYLFTHKESGCQPSFPITLIMLPAIIATVILLVGSNVARAFSLAGAFSLIRFRSAPGDPKDIAYVFFTVAVGLAAGMGFLTYAMLFALILCLAMILLEKTGFGHPKTEAMTLKITIPEDLNYEGVFDDILKEYTASYKMRRVRTTEFGTLFELVYRIQLKKNASQKAFIDGIRCRNGNMNVSLVLNEYEDKVYE</sequence>
<evidence type="ECO:0000313" key="3">
    <source>
        <dbReference type="Proteomes" id="UP001300383"/>
    </source>
</evidence>
<feature type="transmembrane region" description="Helical" evidence="1">
    <location>
        <begin position="98"/>
        <end position="131"/>
    </location>
</feature>
<evidence type="ECO:0000256" key="1">
    <source>
        <dbReference type="SAM" id="Phobius"/>
    </source>
</evidence>
<keyword evidence="1" id="KW-0472">Membrane</keyword>
<dbReference type="AlphaFoldDB" id="A0AAP4EZ13"/>
<comment type="caution">
    <text evidence="2">The sequence shown here is derived from an EMBL/GenBank/DDBJ whole genome shotgun (WGS) entry which is preliminary data.</text>
</comment>